<proteinExistence type="predicted"/>
<comment type="caution">
    <text evidence="1">The sequence shown here is derived from an EMBL/GenBank/DDBJ whole genome shotgun (WGS) entry which is preliminary data.</text>
</comment>
<dbReference type="EMBL" id="LAZR01057057">
    <property type="protein sequence ID" value="KKK72843.1"/>
    <property type="molecule type" value="Genomic_DNA"/>
</dbReference>
<sequence length="111" mass="13047">MKTVKVDFKFEIGDIVEPYIAGYGRRYMILERIFQECIGGYQIHYQVRNMIWDLIFSPVNIKTSRLKTRMPTSKNLGLNIIKKMNCIDYCSIPTLLLIQQSAKKKKRTLPE</sequence>
<evidence type="ECO:0000313" key="1">
    <source>
        <dbReference type="EMBL" id="KKK72843.1"/>
    </source>
</evidence>
<protein>
    <submittedName>
        <fullName evidence="1">Uncharacterized protein</fullName>
    </submittedName>
</protein>
<gene>
    <name evidence="1" type="ORF">LCGC14_2899840</name>
</gene>
<organism evidence="1">
    <name type="scientific">marine sediment metagenome</name>
    <dbReference type="NCBI Taxonomy" id="412755"/>
    <lineage>
        <taxon>unclassified sequences</taxon>
        <taxon>metagenomes</taxon>
        <taxon>ecological metagenomes</taxon>
    </lineage>
</organism>
<dbReference type="AlphaFoldDB" id="A0A0F8XV38"/>
<name>A0A0F8XV38_9ZZZZ</name>
<accession>A0A0F8XV38</accession>
<reference evidence="1" key="1">
    <citation type="journal article" date="2015" name="Nature">
        <title>Complex archaea that bridge the gap between prokaryotes and eukaryotes.</title>
        <authorList>
            <person name="Spang A."/>
            <person name="Saw J.H."/>
            <person name="Jorgensen S.L."/>
            <person name="Zaremba-Niedzwiedzka K."/>
            <person name="Martijn J."/>
            <person name="Lind A.E."/>
            <person name="van Eijk R."/>
            <person name="Schleper C."/>
            <person name="Guy L."/>
            <person name="Ettema T.J."/>
        </authorList>
    </citation>
    <scope>NUCLEOTIDE SEQUENCE</scope>
</reference>